<keyword evidence="7" id="KW-1015">Disulfide bond</keyword>
<dbReference type="SUPFAM" id="SSF54117">
    <property type="entry name" value="Interleukin 8-like chemokines"/>
    <property type="match status" value="1"/>
</dbReference>
<evidence type="ECO:0000256" key="10">
    <source>
        <dbReference type="RuleBase" id="RU361150"/>
    </source>
</evidence>
<keyword evidence="4 10" id="KW-0202">Cytokine</keyword>
<keyword evidence="13" id="KW-1185">Reference proteome</keyword>
<dbReference type="PROSITE" id="PS00472">
    <property type="entry name" value="SMALL_CYTOKINES_CC"/>
    <property type="match status" value="1"/>
</dbReference>
<dbReference type="AlphaFoldDB" id="A0A340Y565"/>
<evidence type="ECO:0000313" key="13">
    <source>
        <dbReference type="Proteomes" id="UP000265300"/>
    </source>
</evidence>
<dbReference type="Pfam" id="PF00048">
    <property type="entry name" value="IL8"/>
    <property type="match status" value="1"/>
</dbReference>
<dbReference type="Gene3D" id="2.40.50.40">
    <property type="match status" value="1"/>
</dbReference>
<keyword evidence="3 10" id="KW-0145">Chemotaxis</keyword>
<evidence type="ECO:0000256" key="3">
    <source>
        <dbReference type="ARBA" id="ARBA00022500"/>
    </source>
</evidence>
<dbReference type="STRING" id="118797.A0A340Y565"/>
<comment type="subcellular location">
    <subcellularLocation>
        <location evidence="1 10">Secreted</location>
    </subcellularLocation>
</comment>
<dbReference type="InterPro" id="IPR001811">
    <property type="entry name" value="Chemokine_IL8-like_dom"/>
</dbReference>
<evidence type="ECO:0000313" key="14">
    <source>
        <dbReference type="RefSeq" id="XP_007468388.1"/>
    </source>
</evidence>
<feature type="region of interest" description="Disordered" evidence="11">
    <location>
        <begin position="87"/>
        <end position="137"/>
    </location>
</feature>
<evidence type="ECO:0000256" key="2">
    <source>
        <dbReference type="ARBA" id="ARBA00010868"/>
    </source>
</evidence>
<dbReference type="InParanoid" id="A0A340Y565"/>
<name>A0A340Y565_LIPVE</name>
<accession>A0A340Y565</accession>
<evidence type="ECO:0000256" key="8">
    <source>
        <dbReference type="ARBA" id="ARBA00023198"/>
    </source>
</evidence>
<keyword evidence="8" id="KW-0395">Inflammatory response</keyword>
<gene>
    <name evidence="14" type="primary">LOC103080261</name>
</gene>
<comment type="function">
    <text evidence="9">Chemokine, which displays chemotactic activity for T lymphocytes, preferentially Th2 cells, but not monocytes or granulocytes. Therefore plays an important role in a wide range of inflammatory and immunological processes. Acts by binding to CCR4 at T-cell surface. Mediates GM-CSF/CSF2-driven pain and inflammation. In the brain, required to maintain the typical, highly branched morphology of hippocampal microglia under homeostatic conditions. May be important for the appropriate adaptation of microglial morphology and synaptic plasticity to acute lipopolysaccharide (LPS)-induced neuroinflammation. Plays a role in wound healing, mainly by inducing fibroblast migration into the wound.</text>
</comment>
<evidence type="ECO:0000259" key="12">
    <source>
        <dbReference type="SMART" id="SM00199"/>
    </source>
</evidence>
<dbReference type="PANTHER" id="PTHR12015">
    <property type="entry name" value="SMALL INDUCIBLE CYTOKINE A"/>
    <property type="match status" value="1"/>
</dbReference>
<dbReference type="GO" id="GO:0005615">
    <property type="term" value="C:extracellular space"/>
    <property type="evidence" value="ECO:0007669"/>
    <property type="project" value="UniProtKB-KW"/>
</dbReference>
<feature type="compositionally biased region" description="Pro residues" evidence="11">
    <location>
        <begin position="118"/>
        <end position="132"/>
    </location>
</feature>
<feature type="signal peptide" evidence="10">
    <location>
        <begin position="1"/>
        <end position="23"/>
    </location>
</feature>
<feature type="chain" id="PRO_5016190902" description="C-C motif chemokine" evidence="10">
    <location>
        <begin position="24"/>
        <end position="201"/>
    </location>
</feature>
<sequence length="201" mass="21570">MTSLKMLLLAALLLGASLQDTHAARGANVGRECCLGYFKGAIPFRKLVRWYRTPADCPRDGVVLVTLHGRSICSDPKDVRVKKAVKRLQNTMKPPPGRLPGPSCSTSSRASPQRPLIPAGPSPRLPPQPGPVVPADLKWTLGQPEGAVLPSTPVWVCSPDSSVRLRAQTDVRAKPTFEVGQEENSSSTTTTNNKADDGDEL</sequence>
<dbReference type="Proteomes" id="UP000265300">
    <property type="component" value="Unplaced"/>
</dbReference>
<feature type="domain" description="Chemokine interleukin-8-like" evidence="12">
    <location>
        <begin position="30"/>
        <end position="88"/>
    </location>
</feature>
<dbReference type="PRINTS" id="PR00436">
    <property type="entry name" value="INTERLEUKIN8"/>
</dbReference>
<dbReference type="PANTHER" id="PTHR12015:SF111">
    <property type="entry name" value="C-C MOTIF CHEMOKINE 17"/>
    <property type="match status" value="1"/>
</dbReference>
<evidence type="ECO:0000256" key="11">
    <source>
        <dbReference type="SAM" id="MobiDB-lite"/>
    </source>
</evidence>
<dbReference type="KEGG" id="lve:103080261"/>
<dbReference type="InterPro" id="IPR039809">
    <property type="entry name" value="Chemokine_b/g/d"/>
</dbReference>
<feature type="compositionally biased region" description="Low complexity" evidence="11">
    <location>
        <begin position="184"/>
        <end position="193"/>
    </location>
</feature>
<dbReference type="SMART" id="SM00199">
    <property type="entry name" value="SCY"/>
    <property type="match status" value="1"/>
</dbReference>
<dbReference type="GO" id="GO:0006955">
    <property type="term" value="P:immune response"/>
    <property type="evidence" value="ECO:0007669"/>
    <property type="project" value="InterPro"/>
</dbReference>
<dbReference type="InterPro" id="IPR000827">
    <property type="entry name" value="Chemokine_CC_CS"/>
</dbReference>
<reference evidence="14" key="1">
    <citation type="submission" date="2025-08" db="UniProtKB">
        <authorList>
            <consortium name="RefSeq"/>
        </authorList>
    </citation>
    <scope>IDENTIFICATION</scope>
</reference>
<evidence type="ECO:0000256" key="1">
    <source>
        <dbReference type="ARBA" id="ARBA00004613"/>
    </source>
</evidence>
<evidence type="ECO:0000256" key="6">
    <source>
        <dbReference type="ARBA" id="ARBA00022729"/>
    </source>
</evidence>
<dbReference type="InterPro" id="IPR036048">
    <property type="entry name" value="Interleukin_8-like_sf"/>
</dbReference>
<dbReference type="GO" id="GO:0006954">
    <property type="term" value="P:inflammatory response"/>
    <property type="evidence" value="ECO:0007669"/>
    <property type="project" value="UniProtKB-KW"/>
</dbReference>
<evidence type="ECO:0000256" key="9">
    <source>
        <dbReference type="ARBA" id="ARBA00046039"/>
    </source>
</evidence>
<feature type="region of interest" description="Disordered" evidence="11">
    <location>
        <begin position="168"/>
        <end position="201"/>
    </location>
</feature>
<keyword evidence="6 10" id="KW-0732">Signal</keyword>
<proteinExistence type="inferred from homology"/>
<dbReference type="GO" id="GO:0008009">
    <property type="term" value="F:chemokine activity"/>
    <property type="evidence" value="ECO:0007669"/>
    <property type="project" value="InterPro"/>
</dbReference>
<keyword evidence="5 10" id="KW-0964">Secreted</keyword>
<dbReference type="GeneID" id="103080261"/>
<evidence type="ECO:0000256" key="4">
    <source>
        <dbReference type="ARBA" id="ARBA00022514"/>
    </source>
</evidence>
<protein>
    <recommendedName>
        <fullName evidence="10">C-C motif chemokine</fullName>
    </recommendedName>
</protein>
<dbReference type="OrthoDB" id="9447832at2759"/>
<evidence type="ECO:0000256" key="7">
    <source>
        <dbReference type="ARBA" id="ARBA00023157"/>
    </source>
</evidence>
<evidence type="ECO:0000256" key="5">
    <source>
        <dbReference type="ARBA" id="ARBA00022525"/>
    </source>
</evidence>
<comment type="similarity">
    <text evidence="2 10">Belongs to the intercrine beta (chemokine CC) family.</text>
</comment>
<organism evidence="13 14">
    <name type="scientific">Lipotes vexillifer</name>
    <name type="common">Yangtze river dolphin</name>
    <dbReference type="NCBI Taxonomy" id="118797"/>
    <lineage>
        <taxon>Eukaryota</taxon>
        <taxon>Metazoa</taxon>
        <taxon>Chordata</taxon>
        <taxon>Craniata</taxon>
        <taxon>Vertebrata</taxon>
        <taxon>Euteleostomi</taxon>
        <taxon>Mammalia</taxon>
        <taxon>Eutheria</taxon>
        <taxon>Laurasiatheria</taxon>
        <taxon>Artiodactyla</taxon>
        <taxon>Whippomorpha</taxon>
        <taxon>Cetacea</taxon>
        <taxon>Odontoceti</taxon>
        <taxon>Lipotidae</taxon>
        <taxon>Lipotes</taxon>
    </lineage>
</organism>
<dbReference type="CDD" id="cd00272">
    <property type="entry name" value="Chemokine_CC"/>
    <property type="match status" value="1"/>
</dbReference>
<dbReference type="RefSeq" id="XP_007468388.1">
    <property type="nucleotide sequence ID" value="XM_007468326.1"/>
</dbReference>